<dbReference type="InterPro" id="IPR009045">
    <property type="entry name" value="Zn_M74/Hedgehog-like"/>
</dbReference>
<dbReference type="InterPro" id="IPR013230">
    <property type="entry name" value="Peptidase_M15A_C"/>
</dbReference>
<accession>A0A369XUX9</accession>
<dbReference type="Proteomes" id="UP000253831">
    <property type="component" value="Unassembled WGS sequence"/>
</dbReference>
<gene>
    <name evidence="2" type="ORF">DVS81_01165</name>
</gene>
<organism evidence="2 3">
    <name type="scientific">Candidatus Accumulibacter meliphilus</name>
    <dbReference type="NCBI Taxonomy" id="2211374"/>
    <lineage>
        <taxon>Bacteria</taxon>
        <taxon>Pseudomonadati</taxon>
        <taxon>Pseudomonadota</taxon>
        <taxon>Betaproteobacteria</taxon>
        <taxon>Candidatus Accumulibacter</taxon>
    </lineage>
</organism>
<feature type="domain" description="Peptidase M15A C-terminal" evidence="1">
    <location>
        <begin position="7"/>
        <end position="122"/>
    </location>
</feature>
<dbReference type="Gene3D" id="3.30.1380.10">
    <property type="match status" value="1"/>
</dbReference>
<dbReference type="Pfam" id="PF08291">
    <property type="entry name" value="Peptidase_M15_3"/>
    <property type="match status" value="1"/>
</dbReference>
<dbReference type="EMBL" id="QPGA01000001">
    <property type="protein sequence ID" value="RDE52582.1"/>
    <property type="molecule type" value="Genomic_DNA"/>
</dbReference>
<evidence type="ECO:0000259" key="1">
    <source>
        <dbReference type="Pfam" id="PF08291"/>
    </source>
</evidence>
<sequence>MEGQLTAHFTLDELLFSQTATRHQIDNTPNAEEKENLRRLAEMLEIARALLGGVPMRISSGYRSPDLNQAIGGAKNSAHMKGLAADFSAPGFGTVLETARRLAAADLDFDQLINEHGRWVHLGLAGSGVTPRKQVLSYYGGAYLPGLRAPG</sequence>
<evidence type="ECO:0000313" key="3">
    <source>
        <dbReference type="Proteomes" id="UP000253831"/>
    </source>
</evidence>
<dbReference type="SUPFAM" id="SSF55166">
    <property type="entry name" value="Hedgehog/DD-peptidase"/>
    <property type="match status" value="1"/>
</dbReference>
<name>A0A369XUX9_9PROT</name>
<evidence type="ECO:0000313" key="2">
    <source>
        <dbReference type="EMBL" id="RDE52582.1"/>
    </source>
</evidence>
<comment type="caution">
    <text evidence="2">The sequence shown here is derived from an EMBL/GenBank/DDBJ whole genome shotgun (WGS) entry which is preliminary data.</text>
</comment>
<dbReference type="AlphaFoldDB" id="A0A369XUX9"/>
<protein>
    <submittedName>
        <fullName evidence="2">DUF882 domain-containing protein</fullName>
    </submittedName>
</protein>
<reference evidence="2 3" key="1">
    <citation type="submission" date="2018-05" db="EMBL/GenBank/DDBJ databases">
        <title>Integrated omic analyses show evidence that a Ca. Accumulibacter phosphatis strain performs denitrification under micro-aerobic conditions.</title>
        <authorList>
            <person name="Camejo P.Y."/>
            <person name="Katherine M.D."/>
            <person name="Daniel N.R."/>
        </authorList>
    </citation>
    <scope>NUCLEOTIDE SEQUENCE [LARGE SCALE GENOMIC DNA]</scope>
    <source>
        <strain evidence="2">UW-LDO-IC</strain>
    </source>
</reference>
<proteinExistence type="predicted"/>